<evidence type="ECO:0000256" key="6">
    <source>
        <dbReference type="SAM" id="Phobius"/>
    </source>
</evidence>
<evidence type="ECO:0000259" key="7">
    <source>
        <dbReference type="Pfam" id="PF02656"/>
    </source>
</evidence>
<feature type="non-terminal residue" evidence="8">
    <location>
        <position position="1"/>
    </location>
</feature>
<accession>A0A316U235</accession>
<comment type="subcellular location">
    <subcellularLocation>
        <location evidence="1">Cell membrane</location>
        <topology evidence="1">Multi-pass membrane protein</topology>
    </subcellularLocation>
</comment>
<dbReference type="GO" id="GO:0005886">
    <property type="term" value="C:plasma membrane"/>
    <property type="evidence" value="ECO:0007669"/>
    <property type="project" value="UniProtKB-SubCell"/>
</dbReference>
<keyword evidence="5 6" id="KW-0472">Membrane</keyword>
<dbReference type="PANTHER" id="PTHR34187">
    <property type="entry name" value="FGR18P"/>
    <property type="match status" value="1"/>
</dbReference>
<dbReference type="OrthoDB" id="199599at2759"/>
<dbReference type="Proteomes" id="UP000245942">
    <property type="component" value="Unassembled WGS sequence"/>
</dbReference>
<evidence type="ECO:0000313" key="9">
    <source>
        <dbReference type="Proteomes" id="UP000245942"/>
    </source>
</evidence>
<dbReference type="Pfam" id="PF02656">
    <property type="entry name" value="DUF202"/>
    <property type="match status" value="1"/>
</dbReference>
<feature type="domain" description="DUF202" evidence="7">
    <location>
        <begin position="9"/>
        <end position="106"/>
    </location>
</feature>
<gene>
    <name evidence="8" type="ORF">BCV69DRAFT_237552</name>
</gene>
<feature type="transmembrane region" description="Helical" evidence="6">
    <location>
        <begin position="120"/>
        <end position="139"/>
    </location>
</feature>
<dbReference type="RefSeq" id="XP_025346430.1">
    <property type="nucleotide sequence ID" value="XM_025489942.1"/>
</dbReference>
<dbReference type="GeneID" id="37011676"/>
<evidence type="ECO:0000313" key="8">
    <source>
        <dbReference type="EMBL" id="PWN19270.1"/>
    </source>
</evidence>
<evidence type="ECO:0000256" key="1">
    <source>
        <dbReference type="ARBA" id="ARBA00004651"/>
    </source>
</evidence>
<evidence type="ECO:0000256" key="4">
    <source>
        <dbReference type="ARBA" id="ARBA00022989"/>
    </source>
</evidence>
<protein>
    <recommendedName>
        <fullName evidence="7">DUF202 domain-containing protein</fullName>
    </recommendedName>
</protein>
<feature type="transmembrane region" description="Helical" evidence="6">
    <location>
        <begin position="78"/>
        <end position="99"/>
    </location>
</feature>
<reference evidence="8 9" key="1">
    <citation type="journal article" date="2018" name="Mol. Biol. Evol.">
        <title>Broad Genomic Sampling Reveals a Smut Pathogenic Ancestry of the Fungal Clade Ustilaginomycotina.</title>
        <authorList>
            <person name="Kijpornyongpan T."/>
            <person name="Mondo S.J."/>
            <person name="Barry K."/>
            <person name="Sandor L."/>
            <person name="Lee J."/>
            <person name="Lipzen A."/>
            <person name="Pangilinan J."/>
            <person name="LaButti K."/>
            <person name="Hainaut M."/>
            <person name="Henrissat B."/>
            <person name="Grigoriev I.V."/>
            <person name="Spatafora J.W."/>
            <person name="Aime M.C."/>
        </authorList>
    </citation>
    <scope>NUCLEOTIDE SEQUENCE [LARGE SCALE GENOMIC DNA]</scope>
    <source>
        <strain evidence="8 9">MCA 4718</strain>
    </source>
</reference>
<organism evidence="8 9">
    <name type="scientific">Pseudomicrostroma glucosiphilum</name>
    <dbReference type="NCBI Taxonomy" id="1684307"/>
    <lineage>
        <taxon>Eukaryota</taxon>
        <taxon>Fungi</taxon>
        <taxon>Dikarya</taxon>
        <taxon>Basidiomycota</taxon>
        <taxon>Ustilaginomycotina</taxon>
        <taxon>Exobasidiomycetes</taxon>
        <taxon>Microstromatales</taxon>
        <taxon>Microstromatales incertae sedis</taxon>
        <taxon>Pseudomicrostroma</taxon>
    </lineage>
</organism>
<dbReference type="AlphaFoldDB" id="A0A316U235"/>
<proteinExistence type="predicted"/>
<sequence length="140" mass="15358">LENTGSVARDHLALERTYLAWLRTSLTLTSVGIALSQFFRLPKGWEDDEDFGSAGRNGGSSHLRGPSYWLGGETVRDLATPMGSSFIIIGILTLLFGTWRYFAVQSQLMRTSYVPSRLEAITITFLVGTLLCAVLAVILS</sequence>
<dbReference type="EMBL" id="KZ819332">
    <property type="protein sequence ID" value="PWN19270.1"/>
    <property type="molecule type" value="Genomic_DNA"/>
</dbReference>
<evidence type="ECO:0000256" key="2">
    <source>
        <dbReference type="ARBA" id="ARBA00022475"/>
    </source>
</evidence>
<keyword evidence="9" id="KW-1185">Reference proteome</keyword>
<evidence type="ECO:0000256" key="5">
    <source>
        <dbReference type="ARBA" id="ARBA00023136"/>
    </source>
</evidence>
<feature type="non-terminal residue" evidence="8">
    <location>
        <position position="140"/>
    </location>
</feature>
<feature type="transmembrane region" description="Helical" evidence="6">
    <location>
        <begin position="20"/>
        <end position="39"/>
    </location>
</feature>
<dbReference type="PANTHER" id="PTHR34187:SF2">
    <property type="entry name" value="DUF202 DOMAIN-CONTAINING PROTEIN"/>
    <property type="match status" value="1"/>
</dbReference>
<keyword evidence="2" id="KW-1003">Cell membrane</keyword>
<keyword evidence="4 6" id="KW-1133">Transmembrane helix</keyword>
<keyword evidence="3 6" id="KW-0812">Transmembrane</keyword>
<dbReference type="InterPro" id="IPR052053">
    <property type="entry name" value="IM_YidH-like"/>
</dbReference>
<name>A0A316U235_9BASI</name>
<evidence type="ECO:0000256" key="3">
    <source>
        <dbReference type="ARBA" id="ARBA00022692"/>
    </source>
</evidence>
<dbReference type="InterPro" id="IPR003807">
    <property type="entry name" value="DUF202"/>
</dbReference>